<keyword evidence="2" id="KW-0472">Membrane</keyword>
<dbReference type="InterPro" id="IPR008615">
    <property type="entry name" value="FNIP"/>
</dbReference>
<dbReference type="InterPro" id="IPR036420">
    <property type="entry name" value="BRCT_dom_sf"/>
</dbReference>
<proteinExistence type="predicted"/>
<feature type="signal peptide" evidence="3">
    <location>
        <begin position="1"/>
        <end position="17"/>
    </location>
</feature>
<dbReference type="Gene3D" id="3.80.10.10">
    <property type="entry name" value="Ribonuclease Inhibitor"/>
    <property type="match status" value="3"/>
</dbReference>
<keyword evidence="3" id="KW-0732">Signal</keyword>
<comment type="caution">
    <text evidence="4">The sequence shown here is derived from an EMBL/GenBank/DDBJ whole genome shotgun (WGS) entry which is preliminary data.</text>
</comment>
<organism evidence="4 5">
    <name type="scientific">Durusdinium trenchii</name>
    <dbReference type="NCBI Taxonomy" id="1381693"/>
    <lineage>
        <taxon>Eukaryota</taxon>
        <taxon>Sar</taxon>
        <taxon>Alveolata</taxon>
        <taxon>Dinophyceae</taxon>
        <taxon>Suessiales</taxon>
        <taxon>Symbiodiniaceae</taxon>
        <taxon>Durusdinium</taxon>
    </lineage>
</organism>
<evidence type="ECO:0000313" key="4">
    <source>
        <dbReference type="EMBL" id="CAK9109327.1"/>
    </source>
</evidence>
<dbReference type="InterPro" id="IPR032675">
    <property type="entry name" value="LRR_dom_sf"/>
</dbReference>
<dbReference type="PANTHER" id="PTHR32134:SF169">
    <property type="entry name" value="FNIP REPEAT-CONTAINING PROTEIN-RELATED"/>
    <property type="match status" value="1"/>
</dbReference>
<keyword evidence="2" id="KW-1133">Transmembrane helix</keyword>
<feature type="region of interest" description="Disordered" evidence="1">
    <location>
        <begin position="271"/>
        <end position="290"/>
    </location>
</feature>
<feature type="compositionally biased region" description="Gly residues" evidence="1">
    <location>
        <begin position="452"/>
        <end position="461"/>
    </location>
</feature>
<dbReference type="Gene3D" id="3.40.50.10190">
    <property type="entry name" value="BRCT domain"/>
    <property type="match status" value="1"/>
</dbReference>
<dbReference type="SUPFAM" id="SSF52058">
    <property type="entry name" value="L domain-like"/>
    <property type="match status" value="2"/>
</dbReference>
<reference evidence="4 5" key="1">
    <citation type="submission" date="2024-02" db="EMBL/GenBank/DDBJ databases">
        <authorList>
            <person name="Chen Y."/>
            <person name="Shah S."/>
            <person name="Dougan E. K."/>
            <person name="Thang M."/>
            <person name="Chan C."/>
        </authorList>
    </citation>
    <scope>NUCLEOTIDE SEQUENCE [LARGE SCALE GENOMIC DNA]</scope>
</reference>
<accession>A0ABP0SAF3</accession>
<dbReference type="EMBL" id="CAXAMM010043273">
    <property type="protein sequence ID" value="CAK9109327.1"/>
    <property type="molecule type" value="Genomic_DNA"/>
</dbReference>
<feature type="compositionally biased region" description="Low complexity" evidence="1">
    <location>
        <begin position="442"/>
        <end position="451"/>
    </location>
</feature>
<dbReference type="PANTHER" id="PTHR32134">
    <property type="entry name" value="FNIP REPEAT-CONTAINING PROTEIN"/>
    <property type="match status" value="1"/>
</dbReference>
<feature type="transmembrane region" description="Helical" evidence="2">
    <location>
        <begin position="117"/>
        <end position="138"/>
    </location>
</feature>
<evidence type="ECO:0000256" key="3">
    <source>
        <dbReference type="SAM" id="SignalP"/>
    </source>
</evidence>
<keyword evidence="5" id="KW-1185">Reference proteome</keyword>
<gene>
    <name evidence="4" type="ORF">SCF082_LOCUS50801</name>
</gene>
<feature type="transmembrane region" description="Helical" evidence="2">
    <location>
        <begin position="204"/>
        <end position="227"/>
    </location>
</feature>
<evidence type="ECO:0000256" key="2">
    <source>
        <dbReference type="SAM" id="Phobius"/>
    </source>
</evidence>
<keyword evidence="2" id="KW-0812">Transmembrane</keyword>
<dbReference type="Pfam" id="PF05725">
    <property type="entry name" value="FNIP"/>
    <property type="match status" value="14"/>
</dbReference>
<dbReference type="InterPro" id="IPR051251">
    <property type="entry name" value="STK_FNIP-Repeat"/>
</dbReference>
<sequence length="1347" mass="146742">MKLLIFVLLASAVDVHAPEVNSAIRREEIFNQAKAAVRALDGGVCPKDFYRLPKEYAYGIGCAFVEKNLAGLPGKGCRCPSVLDVCATELRFRSLHDLHDELLARTVSALGYCRTGAWVFALGGMLLLGALGGTAVLLKRRNRIEATLRGLEGSMCPQKLRGIPSGFDYGIGCAFVEKNLAGVEGKAAVLAGHTRAVARWGLSVGAWVFALSGALLLGTLGGVAVLLKRRGRVDVSRREAGQAQAKAAVTTRRLSSDPAPEPATAITPTVRAAPLAPRMDSAPPKVRRPRSGGVEHIVRWEEEKTTFRGLKVFVNREVPLRPLYFVLLCGGVAEVGWERGANAGETAGQGSAFPVDGEAITHQIVDRPSGSFDVRPGREYVQPQWVFDSFNIGCLLPIAPYGPGRTPPPHLSPFVDDKAEGYVPRQREVLDRFAAEVSGKAVEATEEAAGGPAVGGSGGMQQFGEELKAEAQGLWHSEYQQKREESAAAKMAEEVEAEGEEVKPQRPTEMEEERLRAKALMPKKHKRLLQRIENAEAKKKEQSKRPKFGDTRSGSMGRCVFQFAFVRVTGQHRGQWALNEFGHHTAQKWPETGVLAELARARSQMRSMRSRGDAPGPIGRWKWARFGAVEDTSNVDAVLRTFIAENLERAEWLLRRAEELVAEARNSQQLWTISGLDGTSFQLPVDETAKVCALEAAIGFQRALAEGTRDHAHATVTGAIASIAFDNGFKQSLEGVTFPSSLQALTFGYNFNQSLKGVILPTSLQTLTFGGSFNQSLEGVTLPSSLQTLTFHWFDQSLESVTLPSSLQTLTFGSRFNQSLEGVTLPSSLQTLTLGENFNQSLKGVSLRSSLLTLTLGYCFNQNMEGVTLPSNLQTLTFGSRFNQSLESVTLPSSLQTLTFGSRFNQSLEGVTLPSSLQTLTLGDNFNQRLKRVTLPSSLLTLTLGYCFNQNLEGVTLPSNLQTLTFGYNFNQSLKGVILPTSLQTLTFGGSFNQSLQGVTLPSSLQTLTFGAIFNQSFQGITLPSGLQTLTFGSKFNQSMEGVTLPSSLQTLTFGRGFNQGGVTLPSGLQTLTFCYKFNQSLEDVTLPNSLQTLTFGRMFNQSLERVTLPSSLQKLTFGRGFNQSLGGVALPSGLQTLIFGYKFNQSMEGVTLPSSLQSLTFGDLFNQSLEGVTLPSRLQTLTFGYWFNQSLEGVTLPSRLLTLTFGFWFNQSLEGVTLPNSLQTLTFGRMFNQSLEGVTLPSSLQTLTFGYRFNQSLKGVTLPSSLQTLTFGYNFNQSLNGVILPSSLQTLTFGDFFNQSLESVTLPSSLQTLTFGSRFNQSLEGVILPSNLRELGLPEFNVCIHH</sequence>
<name>A0ABP0SAF3_9DINO</name>
<feature type="region of interest" description="Disordered" evidence="1">
    <location>
        <begin position="492"/>
        <end position="528"/>
    </location>
</feature>
<feature type="region of interest" description="Disordered" evidence="1">
    <location>
        <begin position="534"/>
        <end position="553"/>
    </location>
</feature>
<dbReference type="Proteomes" id="UP001642464">
    <property type="component" value="Unassembled WGS sequence"/>
</dbReference>
<feature type="compositionally biased region" description="Basic and acidic residues" evidence="1">
    <location>
        <begin position="500"/>
        <end position="516"/>
    </location>
</feature>
<dbReference type="SUPFAM" id="SSF52113">
    <property type="entry name" value="BRCT domain"/>
    <property type="match status" value="1"/>
</dbReference>
<feature type="compositionally biased region" description="Basic and acidic residues" evidence="1">
    <location>
        <begin position="534"/>
        <end position="550"/>
    </location>
</feature>
<evidence type="ECO:0000313" key="5">
    <source>
        <dbReference type="Proteomes" id="UP001642464"/>
    </source>
</evidence>
<feature type="chain" id="PRO_5045354543" evidence="3">
    <location>
        <begin position="18"/>
        <end position="1347"/>
    </location>
</feature>
<feature type="region of interest" description="Disordered" evidence="1">
    <location>
        <begin position="442"/>
        <end position="461"/>
    </location>
</feature>
<protein>
    <submittedName>
        <fullName evidence="4">F-box and FNIP repeat-containing protein L60</fullName>
    </submittedName>
</protein>
<evidence type="ECO:0000256" key="1">
    <source>
        <dbReference type="SAM" id="MobiDB-lite"/>
    </source>
</evidence>